<dbReference type="InterPro" id="IPR051179">
    <property type="entry name" value="WD_repeat_multifunction"/>
</dbReference>
<proteinExistence type="predicted"/>
<feature type="repeat" description="WD" evidence="3">
    <location>
        <begin position="121"/>
        <end position="154"/>
    </location>
</feature>
<evidence type="ECO:0008006" key="6">
    <source>
        <dbReference type="Google" id="ProtNLM"/>
    </source>
</evidence>
<evidence type="ECO:0000256" key="3">
    <source>
        <dbReference type="PROSITE-ProRule" id="PRU00221"/>
    </source>
</evidence>
<dbReference type="Pfam" id="PF00400">
    <property type="entry name" value="WD40"/>
    <property type="match status" value="5"/>
</dbReference>
<evidence type="ECO:0000313" key="5">
    <source>
        <dbReference type="Proteomes" id="UP000594454"/>
    </source>
</evidence>
<dbReference type="PROSITE" id="PS50082">
    <property type="entry name" value="WD_REPEATS_2"/>
    <property type="match status" value="4"/>
</dbReference>
<dbReference type="InterPro" id="IPR001680">
    <property type="entry name" value="WD40_rpt"/>
</dbReference>
<evidence type="ECO:0000313" key="4">
    <source>
        <dbReference type="EMBL" id="CAD7081460.1"/>
    </source>
</evidence>
<feature type="repeat" description="WD" evidence="3">
    <location>
        <begin position="377"/>
        <end position="412"/>
    </location>
</feature>
<keyword evidence="2" id="KW-0677">Repeat</keyword>
<dbReference type="PROSITE" id="PS50294">
    <property type="entry name" value="WD_REPEATS_REGION"/>
    <property type="match status" value="3"/>
</dbReference>
<organism evidence="4 5">
    <name type="scientific">Hermetia illucens</name>
    <name type="common">Black soldier fly</name>
    <dbReference type="NCBI Taxonomy" id="343691"/>
    <lineage>
        <taxon>Eukaryota</taxon>
        <taxon>Metazoa</taxon>
        <taxon>Ecdysozoa</taxon>
        <taxon>Arthropoda</taxon>
        <taxon>Hexapoda</taxon>
        <taxon>Insecta</taxon>
        <taxon>Pterygota</taxon>
        <taxon>Neoptera</taxon>
        <taxon>Endopterygota</taxon>
        <taxon>Diptera</taxon>
        <taxon>Brachycera</taxon>
        <taxon>Stratiomyomorpha</taxon>
        <taxon>Stratiomyidae</taxon>
        <taxon>Hermetiinae</taxon>
        <taxon>Hermetia</taxon>
    </lineage>
</organism>
<sequence>MRNNTPPQSPYRNLEEEIIEAEDGEVIYFDDEEQALAAGSDDEDADDANDAQYEEMNLEDIEGMLGQRIPERDDAKITFREHSSAVFSCHLHPTENIAVTGGEDDKAFVWNAETGEVISKIEGHKDTVISVAFSPDGNYLATGDMAGEIQVFKVAQNYKKVWEFSMGDMCWMKWHMAANVLLAGSEVGDIYVWRIPSGDCKILPGNGNRCETAELANDGKKLFVGYGDGCVKLWDIKNTSALVEVRPNEPISHSECVSGVSCDPERNLYMSGSEDGKIMLVSNSGPVAILDPEAGPVEVVAFCPDTELRVAASGTLRGQIAIWDIAKQSIRATCEHSESDNGVTTLKWLPDQTLVCGTILGNVIAFDGRSGTRKYELQGHGAEVYDMCYDRAKGLLLCASEDSTAKIFQINH</sequence>
<evidence type="ECO:0000256" key="2">
    <source>
        <dbReference type="ARBA" id="ARBA00022737"/>
    </source>
</evidence>
<gene>
    <name evidence="4" type="ORF">HERILL_LOCUS4563</name>
</gene>
<dbReference type="InterPro" id="IPR036322">
    <property type="entry name" value="WD40_repeat_dom_sf"/>
</dbReference>
<dbReference type="OMA" id="GPDEVMW"/>
<dbReference type="SMART" id="SM00320">
    <property type="entry name" value="WD40"/>
    <property type="match status" value="8"/>
</dbReference>
<dbReference type="PANTHER" id="PTHR19857">
    <property type="entry name" value="MITOCHONDRIAL DIVISION PROTEIN 1-RELATED"/>
    <property type="match status" value="1"/>
</dbReference>
<protein>
    <recommendedName>
        <fullName evidence="6">Angio-associated migratory cell protein</fullName>
    </recommendedName>
</protein>
<dbReference type="PROSITE" id="PS00678">
    <property type="entry name" value="WD_REPEATS_1"/>
    <property type="match status" value="1"/>
</dbReference>
<dbReference type="CDD" id="cd00200">
    <property type="entry name" value="WD40"/>
    <property type="match status" value="1"/>
</dbReference>
<dbReference type="SUPFAM" id="SSF50978">
    <property type="entry name" value="WD40 repeat-like"/>
    <property type="match status" value="1"/>
</dbReference>
<reference evidence="4 5" key="1">
    <citation type="submission" date="2020-11" db="EMBL/GenBank/DDBJ databases">
        <authorList>
            <person name="Wallbank WR R."/>
            <person name="Pardo Diaz C."/>
            <person name="Kozak K."/>
            <person name="Martin S."/>
            <person name="Jiggins C."/>
            <person name="Moest M."/>
            <person name="Warren A I."/>
            <person name="Generalovic N T."/>
            <person name="Byers J.R.P. K."/>
            <person name="Montejo-Kovacevich G."/>
            <person name="Yen C E."/>
        </authorList>
    </citation>
    <scope>NUCLEOTIDE SEQUENCE [LARGE SCALE GENOMIC DNA]</scope>
</reference>
<feature type="repeat" description="WD" evidence="3">
    <location>
        <begin position="79"/>
        <end position="120"/>
    </location>
</feature>
<feature type="repeat" description="WD" evidence="3">
    <location>
        <begin position="203"/>
        <end position="244"/>
    </location>
</feature>
<dbReference type="AlphaFoldDB" id="A0A7R8UIU6"/>
<dbReference type="OrthoDB" id="10261640at2759"/>
<evidence type="ECO:0000256" key="1">
    <source>
        <dbReference type="ARBA" id="ARBA00022574"/>
    </source>
</evidence>
<name>A0A7R8UIU6_HERIL</name>
<dbReference type="InterPro" id="IPR015943">
    <property type="entry name" value="WD40/YVTN_repeat-like_dom_sf"/>
</dbReference>
<keyword evidence="5" id="KW-1185">Reference proteome</keyword>
<dbReference type="Proteomes" id="UP000594454">
    <property type="component" value="Chromosome 2"/>
</dbReference>
<dbReference type="Gene3D" id="2.130.10.10">
    <property type="entry name" value="YVTN repeat-like/Quinoprotein amine dehydrogenase"/>
    <property type="match status" value="1"/>
</dbReference>
<dbReference type="EMBL" id="LR899010">
    <property type="protein sequence ID" value="CAD7081460.1"/>
    <property type="molecule type" value="Genomic_DNA"/>
</dbReference>
<dbReference type="InParanoid" id="A0A7R8UIU6"/>
<dbReference type="PANTHER" id="PTHR19857:SF8">
    <property type="entry name" value="ANGIO-ASSOCIATED MIGRATORY CELL PROTEIN"/>
    <property type="match status" value="1"/>
</dbReference>
<keyword evidence="1 3" id="KW-0853">WD repeat</keyword>
<dbReference type="FunCoup" id="A0A7R8UIU6">
    <property type="interactions" value="2067"/>
</dbReference>
<accession>A0A7R8UIU6</accession>
<dbReference type="InterPro" id="IPR019775">
    <property type="entry name" value="WD40_repeat_CS"/>
</dbReference>